<dbReference type="Gene3D" id="3.40.50.1820">
    <property type="entry name" value="alpha/beta hydrolase"/>
    <property type="match status" value="1"/>
</dbReference>
<gene>
    <name evidence="2" type="ORF">NDN08_006875</name>
</gene>
<dbReference type="InterPro" id="IPR000073">
    <property type="entry name" value="AB_hydrolase_1"/>
</dbReference>
<dbReference type="InterPro" id="IPR006050">
    <property type="entry name" value="DNA_photolyase_N"/>
</dbReference>
<dbReference type="Gene3D" id="3.40.50.620">
    <property type="entry name" value="HUPs"/>
    <property type="match status" value="1"/>
</dbReference>
<evidence type="ECO:0000259" key="1">
    <source>
        <dbReference type="PROSITE" id="PS51645"/>
    </source>
</evidence>
<dbReference type="InterPro" id="IPR036155">
    <property type="entry name" value="Crypto/Photolyase_N_sf"/>
</dbReference>
<organism evidence="2 3">
    <name type="scientific">Rhodosorus marinus</name>
    <dbReference type="NCBI Taxonomy" id="101924"/>
    <lineage>
        <taxon>Eukaryota</taxon>
        <taxon>Rhodophyta</taxon>
        <taxon>Stylonematophyceae</taxon>
        <taxon>Stylonematales</taxon>
        <taxon>Stylonemataceae</taxon>
        <taxon>Rhodosorus</taxon>
    </lineage>
</organism>
<dbReference type="Pfam" id="PF12697">
    <property type="entry name" value="Abhydrolase_6"/>
    <property type="match status" value="1"/>
</dbReference>
<evidence type="ECO:0000313" key="2">
    <source>
        <dbReference type="EMBL" id="KAJ8902471.1"/>
    </source>
</evidence>
<dbReference type="EMBL" id="JAMWBK010000009">
    <property type="protein sequence ID" value="KAJ8902471.1"/>
    <property type="molecule type" value="Genomic_DNA"/>
</dbReference>
<feature type="domain" description="Photolyase/cryptochrome alpha/beta" evidence="1">
    <location>
        <begin position="41"/>
        <end position="168"/>
    </location>
</feature>
<dbReference type="AlphaFoldDB" id="A0AAV8UPC5"/>
<protein>
    <recommendedName>
        <fullName evidence="1">Photolyase/cryptochrome alpha/beta domain-containing protein</fullName>
    </recommendedName>
</protein>
<proteinExistence type="predicted"/>
<dbReference type="PROSITE" id="PS51645">
    <property type="entry name" value="PHR_CRY_ALPHA_BETA"/>
    <property type="match status" value="1"/>
</dbReference>
<dbReference type="InterPro" id="IPR014729">
    <property type="entry name" value="Rossmann-like_a/b/a_fold"/>
</dbReference>
<keyword evidence="3" id="KW-1185">Reference proteome</keyword>
<name>A0AAV8UPC5_9RHOD</name>
<dbReference type="PANTHER" id="PTHR47832">
    <property type="entry name" value="DNA PHOTOLYASE"/>
    <property type="match status" value="1"/>
</dbReference>
<comment type="caution">
    <text evidence="2">The sequence shown here is derived from an EMBL/GenBank/DDBJ whole genome shotgun (WGS) entry which is preliminary data.</text>
</comment>
<reference evidence="2 3" key="1">
    <citation type="journal article" date="2023" name="Nat. Commun.">
        <title>Origin of minicircular mitochondrial genomes in red algae.</title>
        <authorList>
            <person name="Lee Y."/>
            <person name="Cho C.H."/>
            <person name="Lee Y.M."/>
            <person name="Park S.I."/>
            <person name="Yang J.H."/>
            <person name="West J.A."/>
            <person name="Bhattacharya D."/>
            <person name="Yoon H.S."/>
        </authorList>
    </citation>
    <scope>NUCLEOTIDE SEQUENCE [LARGE SCALE GENOMIC DNA]</scope>
    <source>
        <strain evidence="2 3">CCMP1338</strain>
        <tissue evidence="2">Whole cell</tissue>
    </source>
</reference>
<accession>A0AAV8UPC5</accession>
<sequence>MITYAEKTGVLGEWRPTGFALALGVGAGPSGFRNRCRVRRNVGLVWVYRDIRIEDQAAIRAAQNEDRLAVLFVQDPLLLGSPPADLLFLNDALEALREELVSRGSNLFVRSGIAGEEVTKFASEIKADALYATRSAEHGWQRNYDMILSNFEGQVNVVDETILGDDSMPHPESHYSRWKGLKSISLGTPRPSPAPTTLPSPPDVGSMVEKLGDVTVSEYAKDVFTSTYLEEMEKADDENTNGLLSFTARELLSDPDVCLKSMTKENKDLFRTLRRPLNYGCVSMAQLSFAGAGEKARAKDWHRRMALGDTLNSKTDWKYWLWRGCLVRFRSMGALSSPDAPAILFVHGFGASSQHFVKNLTGLRGANLKLFALDLIGFGRSEKPATHYTQHLWEAQIADFVRDVVREPVYVVGNSIGGYMSMSFVADHYPSLCKGAVLVNSAGSLGESAPDEGMSQERLSRNEVVVNVSKGAIFLLQSQIRSILVKLYPTSPEEVTNELVKDIYRDSTDPGAAYVLESGRRLPSRRTLIDLFKGYTGPLLVLTGSKDPLNDASARARNIGVVYPEAQVTLLNAGHCPHDEVPEIFNEKLSSWVETMERTLASKSVAT</sequence>
<dbReference type="Pfam" id="PF00875">
    <property type="entry name" value="DNA_photolyase"/>
    <property type="match status" value="1"/>
</dbReference>
<dbReference type="Proteomes" id="UP001157974">
    <property type="component" value="Unassembled WGS sequence"/>
</dbReference>
<dbReference type="SUPFAM" id="SSF52425">
    <property type="entry name" value="Cryptochrome/photolyase, N-terminal domain"/>
    <property type="match status" value="1"/>
</dbReference>
<dbReference type="InterPro" id="IPR029058">
    <property type="entry name" value="AB_hydrolase_fold"/>
</dbReference>
<dbReference type="PANTHER" id="PTHR47832:SF1">
    <property type="entry name" value="DNA PHOTOLYASE"/>
    <property type="match status" value="1"/>
</dbReference>
<dbReference type="PRINTS" id="PR00111">
    <property type="entry name" value="ABHYDROLASE"/>
</dbReference>
<dbReference type="SUPFAM" id="SSF53474">
    <property type="entry name" value="alpha/beta-Hydrolases"/>
    <property type="match status" value="1"/>
</dbReference>
<evidence type="ECO:0000313" key="3">
    <source>
        <dbReference type="Proteomes" id="UP001157974"/>
    </source>
</evidence>